<reference evidence="1 2" key="1">
    <citation type="submission" date="2024-01" db="EMBL/GenBank/DDBJ databases">
        <title>The complete chloroplast genome sequence of Lithospermum erythrorhizon: insights into the phylogenetic relationship among Boraginaceae species and the maternal lineages of purple gromwells.</title>
        <authorList>
            <person name="Okada T."/>
            <person name="Watanabe K."/>
        </authorList>
    </citation>
    <scope>NUCLEOTIDE SEQUENCE [LARGE SCALE GENOMIC DNA]</scope>
</reference>
<dbReference type="PANTHER" id="PTHR33386:SF24">
    <property type="entry name" value="DUF4005 DOMAIN-CONTAINING PROTEIN"/>
    <property type="match status" value="1"/>
</dbReference>
<comment type="caution">
    <text evidence="1">The sequence shown here is derived from an EMBL/GenBank/DDBJ whole genome shotgun (WGS) entry which is preliminary data.</text>
</comment>
<dbReference type="Proteomes" id="UP001454036">
    <property type="component" value="Unassembled WGS sequence"/>
</dbReference>
<keyword evidence="2" id="KW-1185">Reference proteome</keyword>
<proteinExistence type="predicted"/>
<sequence length="84" mass="9330">MAGKNSSYETSWADQWDPEPVYTNNYGSNYSTRTWNSSGFSGKVSDKFGKTKTVASTGMKKVKGGATAGVHWLKNKYQKTTQKH</sequence>
<dbReference type="PANTHER" id="PTHR33386">
    <property type="entry name" value="OS02G0740600 PROTEIN"/>
    <property type="match status" value="1"/>
</dbReference>
<dbReference type="AlphaFoldDB" id="A0AAV3P433"/>
<gene>
    <name evidence="1" type="ORF">LIER_36199</name>
</gene>
<protein>
    <submittedName>
        <fullName evidence="1">Uncharacterized protein</fullName>
    </submittedName>
</protein>
<evidence type="ECO:0000313" key="1">
    <source>
        <dbReference type="EMBL" id="GAA0145811.1"/>
    </source>
</evidence>
<accession>A0AAV3P433</accession>
<dbReference type="EMBL" id="BAABME010016401">
    <property type="protein sequence ID" value="GAA0145811.1"/>
    <property type="molecule type" value="Genomic_DNA"/>
</dbReference>
<evidence type="ECO:0000313" key="2">
    <source>
        <dbReference type="Proteomes" id="UP001454036"/>
    </source>
</evidence>
<name>A0AAV3P433_LITER</name>
<organism evidence="1 2">
    <name type="scientific">Lithospermum erythrorhizon</name>
    <name type="common">Purple gromwell</name>
    <name type="synonym">Lithospermum officinale var. erythrorhizon</name>
    <dbReference type="NCBI Taxonomy" id="34254"/>
    <lineage>
        <taxon>Eukaryota</taxon>
        <taxon>Viridiplantae</taxon>
        <taxon>Streptophyta</taxon>
        <taxon>Embryophyta</taxon>
        <taxon>Tracheophyta</taxon>
        <taxon>Spermatophyta</taxon>
        <taxon>Magnoliopsida</taxon>
        <taxon>eudicotyledons</taxon>
        <taxon>Gunneridae</taxon>
        <taxon>Pentapetalae</taxon>
        <taxon>asterids</taxon>
        <taxon>lamiids</taxon>
        <taxon>Boraginales</taxon>
        <taxon>Boraginaceae</taxon>
        <taxon>Boraginoideae</taxon>
        <taxon>Lithospermeae</taxon>
        <taxon>Lithospermum</taxon>
    </lineage>
</organism>